<dbReference type="InterPro" id="IPR013216">
    <property type="entry name" value="Methyltransf_11"/>
</dbReference>
<dbReference type="KEGG" id="smen:SAMEA4412692_0870"/>
<dbReference type="RefSeq" id="WP_018372772.1">
    <property type="nucleotide sequence ID" value="NZ_LT906439.1"/>
</dbReference>
<dbReference type="GO" id="GO:0008757">
    <property type="term" value="F:S-adenosylmethionine-dependent methyltransferase activity"/>
    <property type="evidence" value="ECO:0007669"/>
    <property type="project" value="InterPro"/>
</dbReference>
<keyword evidence="3" id="KW-1185">Reference proteome</keyword>
<reference evidence="2 3" key="1">
    <citation type="submission" date="2017-06" db="EMBL/GenBank/DDBJ databases">
        <authorList>
            <consortium name="Pathogen Informatics"/>
        </authorList>
    </citation>
    <scope>NUCLEOTIDE SEQUENCE [LARGE SCALE GENOMIC DNA]</scope>
    <source>
        <strain evidence="2 3">NCTC13788</strain>
    </source>
</reference>
<proteinExistence type="predicted"/>
<evidence type="ECO:0000259" key="1">
    <source>
        <dbReference type="Pfam" id="PF08241"/>
    </source>
</evidence>
<dbReference type="EC" id="2.1.1.-" evidence="2"/>
<dbReference type="EMBL" id="LT906439">
    <property type="protein sequence ID" value="SNU88037.1"/>
    <property type="molecule type" value="Genomic_DNA"/>
</dbReference>
<protein>
    <submittedName>
        <fullName evidence="2">Methyltransferase</fullName>
        <ecNumber evidence="2">2.1.1.-</ecNumber>
    </submittedName>
</protein>
<dbReference type="AlphaFoldDB" id="A0A239SRJ0"/>
<dbReference type="InterPro" id="IPR029063">
    <property type="entry name" value="SAM-dependent_MTases_sf"/>
</dbReference>
<dbReference type="CDD" id="cd02440">
    <property type="entry name" value="AdoMet_MTases"/>
    <property type="match status" value="1"/>
</dbReference>
<dbReference type="Proteomes" id="UP000215185">
    <property type="component" value="Chromosome 1"/>
</dbReference>
<feature type="domain" description="Methyltransferase type 11" evidence="1">
    <location>
        <begin position="35"/>
        <end position="126"/>
    </location>
</feature>
<dbReference type="GO" id="GO:0032259">
    <property type="term" value="P:methylation"/>
    <property type="evidence" value="ECO:0007669"/>
    <property type="project" value="UniProtKB-KW"/>
</dbReference>
<evidence type="ECO:0000313" key="3">
    <source>
        <dbReference type="Proteomes" id="UP000215185"/>
    </source>
</evidence>
<dbReference type="STRING" id="1123308.GCA_000380085_00211"/>
<dbReference type="Pfam" id="PF08241">
    <property type="entry name" value="Methyltransf_11"/>
    <property type="match status" value="1"/>
</dbReference>
<dbReference type="InterPro" id="IPR050508">
    <property type="entry name" value="Methyltransf_Superfamily"/>
</dbReference>
<evidence type="ECO:0000313" key="2">
    <source>
        <dbReference type="EMBL" id="SNU88037.1"/>
    </source>
</evidence>
<sequence length="236" mass="26929">MHVEHYKDNIHAPWGQIFYTILFAHLMGIKDKRVLDFGSGFGLTADFLSANNDVLAIEPNVDMVAGRFGKDNYRQLTGSLELLSQFPNDYFDVIICHNVLEYVSSDSRAIYLRELGRVLKRGGQLSLVKHNAAGKAMQKAIFENESIQALRLISGDISYESTALGHGQIYDLEALLPDTGLTISDYRGIRTFYGLQDNKFKRESDWIRRMTKLELAVARQSPYRDIAYFHHYTLVK</sequence>
<dbReference type="OrthoDB" id="4697647at2"/>
<dbReference type="SUPFAM" id="SSF53335">
    <property type="entry name" value="S-adenosyl-L-methionine-dependent methyltransferases"/>
    <property type="match status" value="1"/>
</dbReference>
<dbReference type="Gene3D" id="3.40.50.150">
    <property type="entry name" value="Vaccinia Virus protein VP39"/>
    <property type="match status" value="1"/>
</dbReference>
<organism evidence="2 3">
    <name type="scientific">Streptococcus merionis</name>
    <dbReference type="NCBI Taxonomy" id="400065"/>
    <lineage>
        <taxon>Bacteria</taxon>
        <taxon>Bacillati</taxon>
        <taxon>Bacillota</taxon>
        <taxon>Bacilli</taxon>
        <taxon>Lactobacillales</taxon>
        <taxon>Streptococcaceae</taxon>
        <taxon>Streptococcus</taxon>
    </lineage>
</organism>
<keyword evidence="2" id="KW-0489">Methyltransferase</keyword>
<gene>
    <name evidence="2" type="primary">ycgJ</name>
    <name evidence="2" type="ORF">SAMEA4412692_00870</name>
</gene>
<accession>A0A239SRJ0</accession>
<dbReference type="PANTHER" id="PTHR42912">
    <property type="entry name" value="METHYLTRANSFERASE"/>
    <property type="match status" value="1"/>
</dbReference>
<dbReference type="eggNOG" id="COG0500">
    <property type="taxonomic scope" value="Bacteria"/>
</dbReference>
<keyword evidence="2" id="KW-0808">Transferase</keyword>
<name>A0A239SRJ0_9STRE</name>